<feature type="region of interest" description="Disordered" evidence="1">
    <location>
        <begin position="73"/>
        <end position="115"/>
    </location>
</feature>
<protein>
    <submittedName>
        <fullName evidence="2">Uncharacterized protein</fullName>
    </submittedName>
</protein>
<evidence type="ECO:0000256" key="1">
    <source>
        <dbReference type="SAM" id="MobiDB-lite"/>
    </source>
</evidence>
<feature type="compositionally biased region" description="Polar residues" evidence="1">
    <location>
        <begin position="96"/>
        <end position="105"/>
    </location>
</feature>
<sequence length="350" mass="40200">MRKLLPREALLPHHLQSTICICQASQATFFSRLYSSVKRKGNTYWLRTRRLTTLYLDLKEKLIGKFGDDFKNSGSNDGKASETSERAMVSPAPDSNVDQFLSSGPITDEERRGNQRKIDKLRKDKMLLMKNSDQNAPSDHPKMFIKEIRKRKLLIDLVGNIEYYAKKIGFVSWIKVDLVELVHELFHNPTNDPKAWAFKKFQEDKAKQKFEGLKTTSLFVKKVKGVTHPRTNKTMVNVMWPPTNKAKRIPITQCVPNGSLNDLLYWVYDEATSIVVIKMKKDQIHLVDSKALLKFGEHEIHTLFKHQLVEENEMFEAAAKDFTSMIATIIDKRLWAGALANSDGHLVENP</sequence>
<dbReference type="Proteomes" id="UP001177003">
    <property type="component" value="Chromosome 7"/>
</dbReference>
<gene>
    <name evidence="2" type="ORF">LSALG_LOCUS33407</name>
</gene>
<evidence type="ECO:0000313" key="2">
    <source>
        <dbReference type="EMBL" id="CAI9294424.1"/>
    </source>
</evidence>
<dbReference type="AlphaFoldDB" id="A0AA35ZLK2"/>
<reference evidence="2" key="1">
    <citation type="submission" date="2023-04" db="EMBL/GenBank/DDBJ databases">
        <authorList>
            <person name="Vijverberg K."/>
            <person name="Xiong W."/>
            <person name="Schranz E."/>
        </authorList>
    </citation>
    <scope>NUCLEOTIDE SEQUENCE</scope>
</reference>
<proteinExistence type="predicted"/>
<keyword evidence="3" id="KW-1185">Reference proteome</keyword>
<dbReference type="EMBL" id="OX465083">
    <property type="protein sequence ID" value="CAI9294424.1"/>
    <property type="molecule type" value="Genomic_DNA"/>
</dbReference>
<organism evidence="2 3">
    <name type="scientific">Lactuca saligna</name>
    <name type="common">Willowleaf lettuce</name>
    <dbReference type="NCBI Taxonomy" id="75948"/>
    <lineage>
        <taxon>Eukaryota</taxon>
        <taxon>Viridiplantae</taxon>
        <taxon>Streptophyta</taxon>
        <taxon>Embryophyta</taxon>
        <taxon>Tracheophyta</taxon>
        <taxon>Spermatophyta</taxon>
        <taxon>Magnoliopsida</taxon>
        <taxon>eudicotyledons</taxon>
        <taxon>Gunneridae</taxon>
        <taxon>Pentapetalae</taxon>
        <taxon>asterids</taxon>
        <taxon>campanulids</taxon>
        <taxon>Asterales</taxon>
        <taxon>Asteraceae</taxon>
        <taxon>Cichorioideae</taxon>
        <taxon>Cichorieae</taxon>
        <taxon>Lactucinae</taxon>
        <taxon>Lactuca</taxon>
    </lineage>
</organism>
<evidence type="ECO:0000313" key="3">
    <source>
        <dbReference type="Proteomes" id="UP001177003"/>
    </source>
</evidence>
<accession>A0AA35ZLK2</accession>
<name>A0AA35ZLK2_LACSI</name>